<feature type="compositionally biased region" description="Basic and acidic residues" evidence="1">
    <location>
        <begin position="527"/>
        <end position="539"/>
    </location>
</feature>
<feature type="compositionally biased region" description="Low complexity" evidence="1">
    <location>
        <begin position="658"/>
        <end position="667"/>
    </location>
</feature>
<feature type="compositionally biased region" description="Pro residues" evidence="1">
    <location>
        <begin position="329"/>
        <end position="338"/>
    </location>
</feature>
<dbReference type="GeneTree" id="ENSGT00940000161003"/>
<feature type="region of interest" description="Disordered" evidence="1">
    <location>
        <begin position="294"/>
        <end position="744"/>
    </location>
</feature>
<feature type="compositionally biased region" description="Basic and acidic residues" evidence="1">
    <location>
        <begin position="566"/>
        <end position="582"/>
    </location>
</feature>
<dbReference type="PANTHER" id="PTHR24112:SF32">
    <property type="entry name" value="CAPPING PROTEIN, ARP2_3 AND MYOSIN-I LINKER PROTEIN 2"/>
    <property type="match status" value="1"/>
</dbReference>
<dbReference type="GO" id="GO:0016477">
    <property type="term" value="P:cell migration"/>
    <property type="evidence" value="ECO:0007669"/>
    <property type="project" value="TreeGrafter"/>
</dbReference>
<feature type="compositionally biased region" description="Pro residues" evidence="1">
    <location>
        <begin position="647"/>
        <end position="657"/>
    </location>
</feature>
<dbReference type="InterPro" id="IPR031943">
    <property type="entry name" value="CARMIL_C"/>
</dbReference>
<sequence length="744" mass="80206">MPLPLNDVAQAQRSRPELTARAVHQIQTCLLRNNRANPVSSDRASCLQPLGLVSDRSEQEVNELCQSVQEHMELLGCGAGPQGEAAVHQAEDAIQNANFSLSILPILDEAGNSPSHHWQLQQKLESLLGQVGKLCHQDIQDFTQATLDTTRSLCPQMLQGPGWREQLEGVLVGSKGLPELLPEQLLQDIFTRLRDMRLSVTRTLAESIVTQALAGLSAARDRLVENLAEQAPVAMPPALPALDGGESCSLRPGELECLFFPEEEKEVEEEEEKKDDCPSRKWLEPSHCFHLVPSGAAEEAEREPEPELAAPGEDAEPQAGPSARGSPSPAAPGPPAGPLPRMDLPPAGQPLRHPTRARPRPRRQHHHRPPPGGPQVPPALPQEGNGLSARVDEGVEEFFSKRLIQQDRLWAPEEDLATEGGPTPVPRTLRKKLGTLFAFKKPRSTRGPRPDLETSPGAAARTRKATLGDLLRTPARPGRGEDPGGVEGGTSSPDTARRSRPRYTRESKAYSMILLPAEEEEATLGARPDKRRPLERGDTELAPSFEQRVQVMLQRIGVSRGSGGAEGKRKQSKDGEIKKAGSDGDIMDSSTETPPISMKSRTHSVSADPSCRPGPGGQGPESATWKTLGQQLNAELRGRGWGQQDGPGPPSPCPSPRPCRASPSPDSLGLPEDSCLGPRNEERPLRLQRSPVLKRRPKLEAPPSPSLGSGLGTEPLLPQPTEPSSPERSPPSPATDQRGGGPNP</sequence>
<proteinExistence type="predicted"/>
<feature type="region of interest" description="Disordered" evidence="1">
    <location>
        <begin position="263"/>
        <end position="282"/>
    </location>
</feature>
<keyword evidence="4" id="KW-1185">Reference proteome</keyword>
<evidence type="ECO:0000256" key="1">
    <source>
        <dbReference type="SAM" id="MobiDB-lite"/>
    </source>
</evidence>
<name>A0A287CWP8_ICTTR</name>
<dbReference type="EMBL" id="AGTP01009837">
    <property type="status" value="NOT_ANNOTATED_CDS"/>
    <property type="molecule type" value="Genomic_DNA"/>
</dbReference>
<feature type="compositionally biased region" description="Basic residues" evidence="1">
    <location>
        <begin position="353"/>
        <end position="369"/>
    </location>
</feature>
<feature type="compositionally biased region" description="Pro residues" evidence="1">
    <location>
        <begin position="717"/>
        <end position="733"/>
    </location>
</feature>
<dbReference type="GO" id="GO:0005886">
    <property type="term" value="C:plasma membrane"/>
    <property type="evidence" value="ECO:0007669"/>
    <property type="project" value="TreeGrafter"/>
</dbReference>
<evidence type="ECO:0000259" key="2">
    <source>
        <dbReference type="Pfam" id="PF16000"/>
    </source>
</evidence>
<feature type="compositionally biased region" description="Acidic residues" evidence="1">
    <location>
        <begin position="263"/>
        <end position="273"/>
    </location>
</feature>
<feature type="compositionally biased region" description="Low complexity" evidence="1">
    <location>
        <begin position="307"/>
        <end position="328"/>
    </location>
</feature>
<dbReference type="InterPro" id="IPR051279">
    <property type="entry name" value="PP1-Reg/Actin-Interact_Protein"/>
</dbReference>
<dbReference type="PANTHER" id="PTHR24112">
    <property type="entry name" value="LEUCINE-RICH REPEAT, ISOFORM F-RELATED"/>
    <property type="match status" value="1"/>
</dbReference>
<dbReference type="AlphaFoldDB" id="A0A287CWP8"/>
<feature type="domain" description="CARMIL C-terminal" evidence="2">
    <location>
        <begin position="150"/>
        <end position="446"/>
    </location>
</feature>
<evidence type="ECO:0000313" key="4">
    <source>
        <dbReference type="Proteomes" id="UP000005215"/>
    </source>
</evidence>
<reference evidence="3" key="3">
    <citation type="submission" date="2025-09" db="UniProtKB">
        <authorList>
            <consortium name="Ensembl"/>
        </authorList>
    </citation>
    <scope>IDENTIFICATION</scope>
</reference>
<protein>
    <submittedName>
        <fullName evidence="3">Capping protein regulator and myosin 1 linker 2</fullName>
    </submittedName>
</protein>
<dbReference type="Ensembl" id="ENSSTOT00000040806.1">
    <property type="protein sequence ID" value="ENSSTOP00000025703.1"/>
    <property type="gene ID" value="ENSSTOG00000016451.3"/>
</dbReference>
<evidence type="ECO:0000313" key="3">
    <source>
        <dbReference type="Ensembl" id="ENSSTOP00000025703.1"/>
    </source>
</evidence>
<reference evidence="4" key="1">
    <citation type="submission" date="2011-11" db="EMBL/GenBank/DDBJ databases">
        <title>The Draft Genome of Spermophilus tridecemlineatus.</title>
        <authorList>
            <consortium name="The Broad Institute Genome Assembly &amp; Analysis Group"/>
            <consortium name="Computational R&amp;D Group"/>
            <consortium name="and Sequencing Platform"/>
            <person name="Di Palma F."/>
            <person name="Alfoldi J."/>
            <person name="Johnson J."/>
            <person name="Berlin A."/>
            <person name="Gnerre S."/>
            <person name="Jaffe D."/>
            <person name="MacCallum I."/>
            <person name="Young S."/>
            <person name="Walker B.J."/>
            <person name="Lindblad-Toh K."/>
        </authorList>
    </citation>
    <scope>NUCLEOTIDE SEQUENCE [LARGE SCALE GENOMIC DNA]</scope>
</reference>
<accession>A0A287CWP8</accession>
<organism evidence="3 4">
    <name type="scientific">Ictidomys tridecemlineatus</name>
    <name type="common">Thirteen-lined ground squirrel</name>
    <name type="synonym">Spermophilus tridecemlineatus</name>
    <dbReference type="NCBI Taxonomy" id="43179"/>
    <lineage>
        <taxon>Eukaryota</taxon>
        <taxon>Metazoa</taxon>
        <taxon>Chordata</taxon>
        <taxon>Craniata</taxon>
        <taxon>Vertebrata</taxon>
        <taxon>Euteleostomi</taxon>
        <taxon>Mammalia</taxon>
        <taxon>Eutheria</taxon>
        <taxon>Euarchontoglires</taxon>
        <taxon>Glires</taxon>
        <taxon>Rodentia</taxon>
        <taxon>Sciuromorpha</taxon>
        <taxon>Sciuridae</taxon>
        <taxon>Xerinae</taxon>
        <taxon>Marmotini</taxon>
        <taxon>Ictidomys</taxon>
    </lineage>
</organism>
<dbReference type="GO" id="GO:0030027">
    <property type="term" value="C:lamellipodium"/>
    <property type="evidence" value="ECO:0007669"/>
    <property type="project" value="TreeGrafter"/>
</dbReference>
<dbReference type="Proteomes" id="UP000005215">
    <property type="component" value="Unassembled WGS sequence"/>
</dbReference>
<feature type="compositionally biased region" description="Pro residues" evidence="1">
    <location>
        <begin position="370"/>
        <end position="380"/>
    </location>
</feature>
<dbReference type="Pfam" id="PF16000">
    <property type="entry name" value="CARMIL_C"/>
    <property type="match status" value="1"/>
</dbReference>
<feature type="compositionally biased region" description="Polar residues" evidence="1">
    <location>
        <begin position="624"/>
        <end position="633"/>
    </location>
</feature>
<dbReference type="GO" id="GO:0034315">
    <property type="term" value="P:regulation of Arp2/3 complex-mediated actin nucleation"/>
    <property type="evidence" value="ECO:0007669"/>
    <property type="project" value="TreeGrafter"/>
</dbReference>
<gene>
    <name evidence="3" type="primary">CARMIL2</name>
</gene>
<reference evidence="3" key="2">
    <citation type="submission" date="2025-08" db="UniProtKB">
        <authorList>
            <consortium name="Ensembl"/>
        </authorList>
    </citation>
    <scope>IDENTIFICATION</scope>
</reference>